<reference evidence="2" key="1">
    <citation type="journal article" date="2021" name="Proc. Natl. Acad. Sci. U.S.A.">
        <title>A Catalog of Tens of Thousands of Viruses from Human Metagenomes Reveals Hidden Associations with Chronic Diseases.</title>
        <authorList>
            <person name="Tisza M.J."/>
            <person name="Buck C.B."/>
        </authorList>
    </citation>
    <scope>NUCLEOTIDE SEQUENCE</scope>
    <source>
        <strain evidence="2">CtPLL24</strain>
    </source>
</reference>
<proteinExistence type="predicted"/>
<protein>
    <submittedName>
        <fullName evidence="2">Uncharacterized protein</fullName>
    </submittedName>
</protein>
<evidence type="ECO:0000256" key="1">
    <source>
        <dbReference type="SAM" id="MobiDB-lite"/>
    </source>
</evidence>
<sequence length="652" mass="73868">MSDLQQPMYGGARMNAASSTPAPVQMPDVSSKPVQRALQNAQEFVSDVAHQYQRMKDFGEQTRLEGRMNDLASEFEQEMTRRLGFARGHELSFYDRDGRLKESALNTFVRNYEGKFRGLKGSFVSQEEAARFGARQQDVMRRLQGRASELVLKGQIQESRQAFEEGLKGDLLRRDYQGATRRRIQAYEAGIISENGMNNGILEDTRNGLLDEYEQDMLINPSVAFTKLGDGYFDALGAGDVLKLKEKTRRFLRSANRSEGEDGAPGYRKGSLWPKASLRYGATEQEYDWVEHYNRTGSYRKYAPSIKFAFREDLRNLPPANSGEERTRYVNDMLKKWGQYGQVLGDERKLRLFVEDRIDAMGSPNTNRNNIEAVLKAMPDHVYIPYFSYQVANAYKSGDQEQIKKEENTRDEVEADILYKTELSMTEWRQAHPNATLAQDLAQIHKFTAFHAGNRFAYRPITEEDKKRSDESRMKKALESMPLYSFEQQEELNVSPEEREAQQKKAAQYIKGQRPYLPSPLENHPVSFVRHGTSGAYVSKQAYEAIKAKFGNRPFARISLGRNGAFLKVPVVGVYEGTPRGVEVSGPLYERMALRFPGEQASGNVSIYDGKDEPEAPKDGYGPGLLPPLPGGDDTYTQVNDIGDSALLPLNQ</sequence>
<evidence type="ECO:0000313" key="2">
    <source>
        <dbReference type="EMBL" id="DAE24611.1"/>
    </source>
</evidence>
<name>A0A8S5R0I9_9VIRU</name>
<feature type="region of interest" description="Disordered" evidence="1">
    <location>
        <begin position="1"/>
        <end position="34"/>
    </location>
</feature>
<organism evidence="2">
    <name type="scientific">virus sp. ctPLL24</name>
    <dbReference type="NCBI Taxonomy" id="2826802"/>
    <lineage>
        <taxon>Viruses</taxon>
    </lineage>
</organism>
<dbReference type="EMBL" id="BK015778">
    <property type="protein sequence ID" value="DAE24611.1"/>
    <property type="molecule type" value="Genomic_DNA"/>
</dbReference>
<accession>A0A8S5R0I9</accession>
<feature type="region of interest" description="Disordered" evidence="1">
    <location>
        <begin position="603"/>
        <end position="637"/>
    </location>
</feature>
<feature type="compositionally biased region" description="Basic and acidic residues" evidence="1">
    <location>
        <begin position="609"/>
        <end position="618"/>
    </location>
</feature>